<keyword evidence="2" id="KW-1185">Reference proteome</keyword>
<sequence length="123" mass="13523">MLSTSSIIAGSVPANILTGGSFAPNDLDVVTPASEEDTMIAMLKNYGFELVEAKVPRGMQGSLRMLYTLEKNETPIRLWISTSENPTVPIMLTATTFVMNFISPWGIYCAYPRMTLTERGLLN</sequence>
<dbReference type="AlphaFoldDB" id="A0AAD7MLE8"/>
<evidence type="ECO:0000313" key="2">
    <source>
        <dbReference type="Proteomes" id="UP001215598"/>
    </source>
</evidence>
<evidence type="ECO:0000313" key="1">
    <source>
        <dbReference type="EMBL" id="KAJ7722047.1"/>
    </source>
</evidence>
<accession>A0AAD7MLE8</accession>
<gene>
    <name evidence="1" type="ORF">B0H16DRAFT_1334957</name>
</gene>
<reference evidence="1" key="1">
    <citation type="submission" date="2023-03" db="EMBL/GenBank/DDBJ databases">
        <title>Massive genome expansion in bonnet fungi (Mycena s.s.) driven by repeated elements and novel gene families across ecological guilds.</title>
        <authorList>
            <consortium name="Lawrence Berkeley National Laboratory"/>
            <person name="Harder C.B."/>
            <person name="Miyauchi S."/>
            <person name="Viragh M."/>
            <person name="Kuo A."/>
            <person name="Thoen E."/>
            <person name="Andreopoulos B."/>
            <person name="Lu D."/>
            <person name="Skrede I."/>
            <person name="Drula E."/>
            <person name="Henrissat B."/>
            <person name="Morin E."/>
            <person name="Kohler A."/>
            <person name="Barry K."/>
            <person name="LaButti K."/>
            <person name="Morin E."/>
            <person name="Salamov A."/>
            <person name="Lipzen A."/>
            <person name="Mereny Z."/>
            <person name="Hegedus B."/>
            <person name="Baldrian P."/>
            <person name="Stursova M."/>
            <person name="Weitz H."/>
            <person name="Taylor A."/>
            <person name="Grigoriev I.V."/>
            <person name="Nagy L.G."/>
            <person name="Martin F."/>
            <person name="Kauserud H."/>
        </authorList>
    </citation>
    <scope>NUCLEOTIDE SEQUENCE</scope>
    <source>
        <strain evidence="1">CBHHK182m</strain>
    </source>
</reference>
<dbReference type="EMBL" id="JARKIB010000224">
    <property type="protein sequence ID" value="KAJ7722047.1"/>
    <property type="molecule type" value="Genomic_DNA"/>
</dbReference>
<name>A0AAD7MLE8_9AGAR</name>
<feature type="non-terminal residue" evidence="1">
    <location>
        <position position="123"/>
    </location>
</feature>
<dbReference type="Proteomes" id="UP001215598">
    <property type="component" value="Unassembled WGS sequence"/>
</dbReference>
<protein>
    <submittedName>
        <fullName evidence="1">Uncharacterized protein</fullName>
    </submittedName>
</protein>
<organism evidence="1 2">
    <name type="scientific">Mycena metata</name>
    <dbReference type="NCBI Taxonomy" id="1033252"/>
    <lineage>
        <taxon>Eukaryota</taxon>
        <taxon>Fungi</taxon>
        <taxon>Dikarya</taxon>
        <taxon>Basidiomycota</taxon>
        <taxon>Agaricomycotina</taxon>
        <taxon>Agaricomycetes</taxon>
        <taxon>Agaricomycetidae</taxon>
        <taxon>Agaricales</taxon>
        <taxon>Marasmiineae</taxon>
        <taxon>Mycenaceae</taxon>
        <taxon>Mycena</taxon>
    </lineage>
</organism>
<comment type="caution">
    <text evidence="1">The sequence shown here is derived from an EMBL/GenBank/DDBJ whole genome shotgun (WGS) entry which is preliminary data.</text>
</comment>
<proteinExistence type="predicted"/>